<comment type="caution">
    <text evidence="2">The sequence shown here is derived from an EMBL/GenBank/DDBJ whole genome shotgun (WGS) entry which is preliminary data.</text>
</comment>
<dbReference type="AlphaFoldDB" id="A0A9W4T700"/>
<sequence length="88" mass="10038">ALNKQIKFLKECLKRIEKRKDREIDLIECILTAENGKKSLGGDFSDHDHENSTKFDASSSKITDYDKASKSKFLFRSPSRTASNKNDV</sequence>
<evidence type="ECO:0000256" key="1">
    <source>
        <dbReference type="SAM" id="MobiDB-lite"/>
    </source>
</evidence>
<organism evidence="2 3">
    <name type="scientific">Funneliformis geosporum</name>
    <dbReference type="NCBI Taxonomy" id="1117311"/>
    <lineage>
        <taxon>Eukaryota</taxon>
        <taxon>Fungi</taxon>
        <taxon>Fungi incertae sedis</taxon>
        <taxon>Mucoromycota</taxon>
        <taxon>Glomeromycotina</taxon>
        <taxon>Glomeromycetes</taxon>
        <taxon>Glomerales</taxon>
        <taxon>Glomeraceae</taxon>
        <taxon>Funneliformis</taxon>
    </lineage>
</organism>
<gene>
    <name evidence="2" type="ORF">FWILDA_LOCUS16781</name>
</gene>
<name>A0A9W4T700_9GLOM</name>
<keyword evidence="3" id="KW-1185">Reference proteome</keyword>
<feature type="region of interest" description="Disordered" evidence="1">
    <location>
        <begin position="36"/>
        <end position="65"/>
    </location>
</feature>
<feature type="compositionally biased region" description="Basic and acidic residues" evidence="1">
    <location>
        <begin position="44"/>
        <end position="53"/>
    </location>
</feature>
<feature type="non-terminal residue" evidence="2">
    <location>
        <position position="1"/>
    </location>
</feature>
<dbReference type="EMBL" id="CAMKVN010011532">
    <property type="protein sequence ID" value="CAI2194848.1"/>
    <property type="molecule type" value="Genomic_DNA"/>
</dbReference>
<protein>
    <submittedName>
        <fullName evidence="2">17010_t:CDS:1</fullName>
    </submittedName>
</protein>
<dbReference type="Proteomes" id="UP001153678">
    <property type="component" value="Unassembled WGS sequence"/>
</dbReference>
<reference evidence="2" key="1">
    <citation type="submission" date="2022-08" db="EMBL/GenBank/DDBJ databases">
        <authorList>
            <person name="Kallberg Y."/>
            <person name="Tangrot J."/>
            <person name="Rosling A."/>
        </authorList>
    </citation>
    <scope>NUCLEOTIDE SEQUENCE</scope>
    <source>
        <strain evidence="2">Wild A</strain>
    </source>
</reference>
<accession>A0A9W4T700</accession>
<evidence type="ECO:0000313" key="2">
    <source>
        <dbReference type="EMBL" id="CAI2194848.1"/>
    </source>
</evidence>
<proteinExistence type="predicted"/>
<evidence type="ECO:0000313" key="3">
    <source>
        <dbReference type="Proteomes" id="UP001153678"/>
    </source>
</evidence>